<dbReference type="InterPro" id="IPR034660">
    <property type="entry name" value="DinB/YfiT-like"/>
</dbReference>
<protein>
    <submittedName>
        <fullName evidence="2">Maleylpyruvate isomerase family mycothiol-dependent enzyme</fullName>
    </submittedName>
</protein>
<proteinExistence type="predicted"/>
<keyword evidence="2" id="KW-0413">Isomerase</keyword>
<evidence type="ECO:0000259" key="1">
    <source>
        <dbReference type="Pfam" id="PF11716"/>
    </source>
</evidence>
<evidence type="ECO:0000313" key="3">
    <source>
        <dbReference type="Proteomes" id="UP001500363"/>
    </source>
</evidence>
<reference evidence="3" key="1">
    <citation type="journal article" date="2019" name="Int. J. Syst. Evol. Microbiol.">
        <title>The Global Catalogue of Microorganisms (GCM) 10K type strain sequencing project: providing services to taxonomists for standard genome sequencing and annotation.</title>
        <authorList>
            <consortium name="The Broad Institute Genomics Platform"/>
            <consortium name="The Broad Institute Genome Sequencing Center for Infectious Disease"/>
            <person name="Wu L."/>
            <person name="Ma J."/>
        </authorList>
    </citation>
    <scope>NUCLEOTIDE SEQUENCE [LARGE SCALE GENOMIC DNA]</scope>
    <source>
        <strain evidence="3">JCM 14303</strain>
    </source>
</reference>
<dbReference type="GO" id="GO:0016853">
    <property type="term" value="F:isomerase activity"/>
    <property type="evidence" value="ECO:0007669"/>
    <property type="project" value="UniProtKB-KW"/>
</dbReference>
<dbReference type="EMBL" id="BAAANC010000002">
    <property type="protein sequence ID" value="GAA1541308.1"/>
    <property type="molecule type" value="Genomic_DNA"/>
</dbReference>
<accession>A0ABP4MC22</accession>
<dbReference type="InterPro" id="IPR024344">
    <property type="entry name" value="MDMPI_metal-binding"/>
</dbReference>
<gene>
    <name evidence="2" type="ORF">GCM10009741_50330</name>
</gene>
<dbReference type="InterPro" id="IPR017517">
    <property type="entry name" value="Maleyloyr_isom"/>
</dbReference>
<feature type="domain" description="Mycothiol-dependent maleylpyruvate isomerase metal-binding" evidence="1">
    <location>
        <begin position="13"/>
        <end position="148"/>
    </location>
</feature>
<comment type="caution">
    <text evidence="2">The sequence shown here is derived from an EMBL/GenBank/DDBJ whole genome shotgun (WGS) entry which is preliminary data.</text>
</comment>
<evidence type="ECO:0000313" key="2">
    <source>
        <dbReference type="EMBL" id="GAA1541308.1"/>
    </source>
</evidence>
<dbReference type="SUPFAM" id="SSF109854">
    <property type="entry name" value="DinB/YfiT-like putative metalloenzymes"/>
    <property type="match status" value="1"/>
</dbReference>
<dbReference type="Pfam" id="PF11716">
    <property type="entry name" value="MDMPI_N"/>
    <property type="match status" value="1"/>
</dbReference>
<organism evidence="2 3">
    <name type="scientific">Kribbella lupini</name>
    <dbReference type="NCBI Taxonomy" id="291602"/>
    <lineage>
        <taxon>Bacteria</taxon>
        <taxon>Bacillati</taxon>
        <taxon>Actinomycetota</taxon>
        <taxon>Actinomycetes</taxon>
        <taxon>Propionibacteriales</taxon>
        <taxon>Kribbellaceae</taxon>
        <taxon>Kribbella</taxon>
    </lineage>
</organism>
<name>A0ABP4MC22_9ACTN</name>
<dbReference type="RefSeq" id="WP_344178149.1">
    <property type="nucleotide sequence ID" value="NZ_BAAANC010000002.1"/>
</dbReference>
<dbReference type="Gene3D" id="1.20.120.450">
    <property type="entry name" value="dinb family like domain"/>
    <property type="match status" value="1"/>
</dbReference>
<sequence length="263" mass="28376">MTSKAERAISALRTGYDTLAELVGGLQPDDLVRPSGASEWKVADVLSHLGSGAEINLAILEGAIDGTGRPADDFNPKTWDRWNAMSPADQASNFLTTNQKLIQRYEGLSDEQLTDLRVDFGFLPEPVDVETAVGMRLSEFALHSWDVRVGFDPDAALAPEATEILLDSAGRLLGWAGKADQYDGTATLTVNTTAPDRTFGLTIADTVELTDAPTTPDGELNAPAEYLVRLITGRNAPQYTPASVTLTSTKITLDHLRRIFPGF</sequence>
<dbReference type="NCBIfam" id="TIGR03083">
    <property type="entry name" value="maleylpyruvate isomerase family mycothiol-dependent enzyme"/>
    <property type="match status" value="1"/>
</dbReference>
<keyword evidence="3" id="KW-1185">Reference proteome</keyword>
<dbReference type="Proteomes" id="UP001500363">
    <property type="component" value="Unassembled WGS sequence"/>
</dbReference>